<dbReference type="Proteomes" id="UP000075609">
    <property type="component" value="Unassembled WGS sequence"/>
</dbReference>
<name>A0ABR5VX72_9VIBR</name>
<sequence length="424" mass="47883">MQTIKPLSSKAPCSLEGLTAIVTDRRYSDEANKIAAKVAQATRMRHVKWLVNRKFVLDQSNVDASLSEQARYCESVIHDECERVTRNQRLLLECERARVKDKLRQQEARQRIHGGVVDEILAETESSMSTQLLGMSPIQLFGRFPDFAYFASTAYSPSLSVSKLSVLTTNDASLNSEVLSLMENTKFLERIRRRPMTLQDAKVAIGALGLDNCVRLFPILMSKPLLKWQEPVTKNIAPKLWQYMMVTANATCQRLRAAGWRTPEQGLLLGVLLSLGAFSVVNQYPRFFEEALMTKMQHYRESNERDKYYACADVSLDLSRLPRLLATLATPLTKHIVKTLHWTLATQPLKVALEEELNHVPVLERSLLGIALAQGHAFSIYEALESSGVFIEKHKPFWFANVQLSAKDLSILSNAHLGRLKLLS</sequence>
<evidence type="ECO:0008006" key="3">
    <source>
        <dbReference type="Google" id="ProtNLM"/>
    </source>
</evidence>
<keyword evidence="2" id="KW-1185">Reference proteome</keyword>
<dbReference type="SUPFAM" id="SSF109604">
    <property type="entry name" value="HD-domain/PDEase-like"/>
    <property type="match status" value="1"/>
</dbReference>
<evidence type="ECO:0000313" key="2">
    <source>
        <dbReference type="Proteomes" id="UP000075609"/>
    </source>
</evidence>
<reference evidence="1 2" key="1">
    <citation type="submission" date="2015-12" db="EMBL/GenBank/DDBJ databases">
        <authorList>
            <person name="Tarr C.L."/>
            <person name="Gladney L.M."/>
        </authorList>
    </citation>
    <scope>NUCLEOTIDE SEQUENCE [LARGE SCALE GENOMIC DNA]</scope>
    <source>
        <strain evidence="1 2">1048-83</strain>
    </source>
</reference>
<accession>A0ABR5VX72</accession>
<protein>
    <recommendedName>
        <fullName evidence="3">HDOD domain-containing protein</fullName>
    </recommendedName>
</protein>
<proteinExistence type="predicted"/>
<dbReference type="EMBL" id="LOBP01000189">
    <property type="protein sequence ID" value="KYN81584.1"/>
    <property type="molecule type" value="Genomic_DNA"/>
</dbReference>
<comment type="caution">
    <text evidence="1">The sequence shown here is derived from an EMBL/GenBank/DDBJ whole genome shotgun (WGS) entry which is preliminary data.</text>
</comment>
<dbReference type="Gene3D" id="1.10.3210.10">
    <property type="entry name" value="Hypothetical protein af1432"/>
    <property type="match status" value="1"/>
</dbReference>
<organism evidence="1 2">
    <name type="scientific">Vibrio cidicii</name>
    <dbReference type="NCBI Taxonomy" id="1763883"/>
    <lineage>
        <taxon>Bacteria</taxon>
        <taxon>Pseudomonadati</taxon>
        <taxon>Pseudomonadota</taxon>
        <taxon>Gammaproteobacteria</taxon>
        <taxon>Vibrionales</taxon>
        <taxon>Vibrionaceae</taxon>
        <taxon>Vibrio</taxon>
    </lineage>
</organism>
<evidence type="ECO:0000313" key="1">
    <source>
        <dbReference type="EMBL" id="KYN81584.1"/>
    </source>
</evidence>
<gene>
    <name evidence="1" type="ORF">ATY35_19890</name>
</gene>